<dbReference type="Proteomes" id="UP000186698">
    <property type="component" value="Chromosome 6L"/>
</dbReference>
<dbReference type="InterPro" id="IPR011009">
    <property type="entry name" value="Kinase-like_dom_sf"/>
</dbReference>
<name>A0A8J0VGQ2_XENLA</name>
<comment type="catalytic activity">
    <reaction evidence="9">
        <text>L-seryl-[protein] + ATP = O-phospho-L-seryl-[protein] + ADP + H(+)</text>
        <dbReference type="Rhea" id="RHEA:17989"/>
        <dbReference type="Rhea" id="RHEA-COMP:9863"/>
        <dbReference type="Rhea" id="RHEA-COMP:11604"/>
        <dbReference type="ChEBI" id="CHEBI:15378"/>
        <dbReference type="ChEBI" id="CHEBI:29999"/>
        <dbReference type="ChEBI" id="CHEBI:30616"/>
        <dbReference type="ChEBI" id="CHEBI:83421"/>
        <dbReference type="ChEBI" id="CHEBI:456216"/>
        <dbReference type="EC" id="2.7.11.1"/>
    </reaction>
</comment>
<dbReference type="PROSITE" id="PS00108">
    <property type="entry name" value="PROTEIN_KINASE_ST"/>
    <property type="match status" value="1"/>
</dbReference>
<evidence type="ECO:0000256" key="3">
    <source>
        <dbReference type="ARBA" id="ARBA00022527"/>
    </source>
</evidence>
<evidence type="ECO:0000256" key="2">
    <source>
        <dbReference type="ARBA" id="ARBA00012513"/>
    </source>
</evidence>
<dbReference type="GO" id="GO:0005737">
    <property type="term" value="C:cytoplasm"/>
    <property type="evidence" value="ECO:0000318"/>
    <property type="project" value="GO_Central"/>
</dbReference>
<dbReference type="AlphaFoldDB" id="A0A8J0VGQ2"/>
<feature type="binding site" evidence="10">
    <location>
        <position position="531"/>
    </location>
    <ligand>
        <name>ATP</name>
        <dbReference type="ChEBI" id="CHEBI:30616"/>
    </ligand>
</feature>
<dbReference type="CDD" id="cd16111">
    <property type="entry name" value="DCX_DCLK3"/>
    <property type="match status" value="1"/>
</dbReference>
<dbReference type="Gene3D" id="3.10.20.230">
    <property type="entry name" value="Doublecortin domain"/>
    <property type="match status" value="1"/>
</dbReference>
<proteinExistence type="inferred from homology"/>
<keyword evidence="5 10" id="KW-0547">Nucleotide-binding</keyword>
<dbReference type="GO" id="GO:0035556">
    <property type="term" value="P:intracellular signal transduction"/>
    <property type="evidence" value="ECO:0007669"/>
    <property type="project" value="InterPro"/>
</dbReference>
<dbReference type="InterPro" id="IPR003533">
    <property type="entry name" value="Doublecortin_dom"/>
</dbReference>
<comment type="similarity">
    <text evidence="1">Belongs to the protein kinase superfamily. CAMK Ser/Thr protein kinase family. CaMK subfamily.</text>
</comment>
<dbReference type="FunFam" id="3.30.200.20:FF:000003">
    <property type="entry name" value="Non-specific serine/threonine protein kinase"/>
    <property type="match status" value="1"/>
</dbReference>
<evidence type="ECO:0000256" key="7">
    <source>
        <dbReference type="ARBA" id="ARBA00022840"/>
    </source>
</evidence>
<dbReference type="Pfam" id="PF00069">
    <property type="entry name" value="Pkinase"/>
    <property type="match status" value="1"/>
</dbReference>
<evidence type="ECO:0000259" key="13">
    <source>
        <dbReference type="PROSITE" id="PS50309"/>
    </source>
</evidence>
<dbReference type="SMART" id="SM00220">
    <property type="entry name" value="S_TKc"/>
    <property type="match status" value="1"/>
</dbReference>
<dbReference type="KEGG" id="xla:108718997"/>
<dbReference type="EC" id="2.7.11.1" evidence="2"/>
<dbReference type="RefSeq" id="XP_018123055.2">
    <property type="nucleotide sequence ID" value="XM_018267566.2"/>
</dbReference>
<dbReference type="Gene3D" id="1.10.510.10">
    <property type="entry name" value="Transferase(Phosphotransferase) domain 1"/>
    <property type="match status" value="1"/>
</dbReference>
<organism evidence="14 15">
    <name type="scientific">Xenopus laevis</name>
    <name type="common">African clawed frog</name>
    <dbReference type="NCBI Taxonomy" id="8355"/>
    <lineage>
        <taxon>Eukaryota</taxon>
        <taxon>Metazoa</taxon>
        <taxon>Chordata</taxon>
        <taxon>Craniata</taxon>
        <taxon>Vertebrata</taxon>
        <taxon>Euteleostomi</taxon>
        <taxon>Amphibia</taxon>
        <taxon>Batrachia</taxon>
        <taxon>Anura</taxon>
        <taxon>Pipoidea</taxon>
        <taxon>Pipidae</taxon>
        <taxon>Xenopodinae</taxon>
        <taxon>Xenopus</taxon>
        <taxon>Xenopus</taxon>
    </lineage>
</organism>
<evidence type="ECO:0000256" key="6">
    <source>
        <dbReference type="ARBA" id="ARBA00022777"/>
    </source>
</evidence>
<dbReference type="PROSITE" id="PS00107">
    <property type="entry name" value="PROTEIN_KINASE_ATP"/>
    <property type="match status" value="1"/>
</dbReference>
<evidence type="ECO:0000313" key="15">
    <source>
        <dbReference type="RefSeq" id="XP_018123055.2"/>
    </source>
</evidence>
<reference evidence="15" key="1">
    <citation type="submission" date="2025-08" db="UniProtKB">
        <authorList>
            <consortium name="RefSeq"/>
        </authorList>
    </citation>
    <scope>IDENTIFICATION</scope>
    <source>
        <strain evidence="15">J_2021</strain>
        <tissue evidence="15">Erythrocytes</tissue>
    </source>
</reference>
<gene>
    <name evidence="15" type="primary">dclk3.L</name>
</gene>
<dbReference type="Pfam" id="PF03607">
    <property type="entry name" value="DCX"/>
    <property type="match status" value="1"/>
</dbReference>
<dbReference type="GO" id="GO:0034504">
    <property type="term" value="P:protein localization to nucleus"/>
    <property type="evidence" value="ECO:0000318"/>
    <property type="project" value="GO_Central"/>
</dbReference>
<evidence type="ECO:0000259" key="12">
    <source>
        <dbReference type="PROSITE" id="PS50011"/>
    </source>
</evidence>
<feature type="compositionally biased region" description="Polar residues" evidence="11">
    <location>
        <begin position="430"/>
        <end position="445"/>
    </location>
</feature>
<keyword evidence="7 10" id="KW-0067">ATP-binding</keyword>
<keyword evidence="4" id="KW-0808">Transferase</keyword>
<accession>A0A8J0VGQ2</accession>
<evidence type="ECO:0000256" key="4">
    <source>
        <dbReference type="ARBA" id="ARBA00022679"/>
    </source>
</evidence>
<evidence type="ECO:0000256" key="1">
    <source>
        <dbReference type="ARBA" id="ARBA00005354"/>
    </source>
</evidence>
<sequence length="795" mass="91470">MAGGALASSEYAACSCKQNVSVQHPLFGDSHISTISKTNGRRLQVTCPPMGPRTFAKPFLGINNYTSPYFQSRNGFHTIHSENSPVKPRIITVVKPGSHPLKKITLLLNKRSVQTFEQLVADISEALGFPRWKNDRVRKLYNLRGKEIRSISDFFRGDDIFIALGREQLTTKCIDSVFDELYPERSLKKSKDQDEKRRYGLENKGLNIDNVYSDTDVEHKCEDTMSPRGATKFDRRTNDKCRAEETKRLKQSDSEKCDKEKEKCFGPIKKAEHHCNKQNLIKCTSLSCLIRCDHCRIHSHRNIHNRDYIKDKSFEGTGTISLQRLPFNKEEFKNCRKCPLGNIQEEDLRLTCKVCNCKLKDTERDGSLGDDLINNNIEMFEKTEWQDSRLPKDNIYRKELKKKQCRDVIDGLPMGTHINVLLQNDSQEPKQSTSFLHGDNRTVNGYGNKKEKTKDFDPQILKTEVGPVGFQPQVRGDAKGNCLFTLKRPCCIKTRRDIESYYEIDRTIGDGNFAVVKVCRPWNENQEYAMKIIDKSKLRGKEEIIENEVRIIKNLSHPNIVKLFSDYETDKEIYLILEYIRGGDLFDVITESIKFTEHDAALMLIDLCEALQYIHSKHIVHRDLKPENLLVQRNPDGSKTLKLADFGLAIYATGPIFTVCGTPTYVAPEILSEKGYGLEVDMWATGVILYILLCGFPPFRSPGRDQEELFQIIQSGEYEFLSPYWDHISEEVKDLISKLLVLNPKIRYSAKCVLQHSWVTSRGQTNSRNLQREVTVNIERHFRNRQKKEVTDADK</sequence>
<dbReference type="CTD" id="108718997"/>
<dbReference type="Gene3D" id="3.30.200.20">
    <property type="entry name" value="Phosphorylase Kinase, domain 1"/>
    <property type="match status" value="1"/>
</dbReference>
<evidence type="ECO:0000256" key="10">
    <source>
        <dbReference type="PROSITE-ProRule" id="PRU10141"/>
    </source>
</evidence>
<dbReference type="GO" id="GO:0004674">
    <property type="term" value="F:protein serine/threonine kinase activity"/>
    <property type="evidence" value="ECO:0000318"/>
    <property type="project" value="GO_Central"/>
</dbReference>
<dbReference type="GeneID" id="108718997"/>
<dbReference type="GO" id="GO:0005634">
    <property type="term" value="C:nucleus"/>
    <property type="evidence" value="ECO:0000318"/>
    <property type="project" value="GO_Central"/>
</dbReference>
<keyword evidence="3" id="KW-0723">Serine/threonine-protein kinase</keyword>
<dbReference type="InterPro" id="IPR008271">
    <property type="entry name" value="Ser/Thr_kinase_AS"/>
</dbReference>
<dbReference type="FunFam" id="3.10.20.230:FF:000013">
    <property type="entry name" value="Serine/threonine-protein kinase DCLK3"/>
    <property type="match status" value="1"/>
</dbReference>
<dbReference type="GO" id="GO:0005524">
    <property type="term" value="F:ATP binding"/>
    <property type="evidence" value="ECO:0007669"/>
    <property type="project" value="UniProtKB-UniRule"/>
</dbReference>
<keyword evidence="14" id="KW-1185">Reference proteome</keyword>
<dbReference type="InterPro" id="IPR017441">
    <property type="entry name" value="Protein_kinase_ATP_BS"/>
</dbReference>
<dbReference type="SMART" id="SM00537">
    <property type="entry name" value="DCX"/>
    <property type="match status" value="1"/>
</dbReference>
<feature type="domain" description="Protein kinase" evidence="12">
    <location>
        <begin position="502"/>
        <end position="759"/>
    </location>
</feature>
<feature type="domain" description="Doublecortin" evidence="13">
    <location>
        <begin position="89"/>
        <end position="175"/>
    </location>
</feature>
<dbReference type="SUPFAM" id="SSF56112">
    <property type="entry name" value="Protein kinase-like (PK-like)"/>
    <property type="match status" value="1"/>
</dbReference>
<dbReference type="SUPFAM" id="SSF89837">
    <property type="entry name" value="Doublecortin (DC)"/>
    <property type="match status" value="1"/>
</dbReference>
<dbReference type="PROSITE" id="PS50309">
    <property type="entry name" value="DC"/>
    <property type="match status" value="1"/>
</dbReference>
<dbReference type="OrthoDB" id="1738954at2759"/>
<protein>
    <recommendedName>
        <fullName evidence="2">non-specific serine/threonine protein kinase</fullName>
        <ecNumber evidence="2">2.7.11.1</ecNumber>
    </recommendedName>
</protein>
<dbReference type="PANTHER" id="PTHR24347">
    <property type="entry name" value="SERINE/THREONINE-PROTEIN KINASE"/>
    <property type="match status" value="1"/>
</dbReference>
<evidence type="ECO:0000256" key="8">
    <source>
        <dbReference type="ARBA" id="ARBA00047899"/>
    </source>
</evidence>
<comment type="catalytic activity">
    <reaction evidence="8">
        <text>L-threonyl-[protein] + ATP = O-phospho-L-threonyl-[protein] + ADP + H(+)</text>
        <dbReference type="Rhea" id="RHEA:46608"/>
        <dbReference type="Rhea" id="RHEA-COMP:11060"/>
        <dbReference type="Rhea" id="RHEA-COMP:11605"/>
        <dbReference type="ChEBI" id="CHEBI:15378"/>
        <dbReference type="ChEBI" id="CHEBI:30013"/>
        <dbReference type="ChEBI" id="CHEBI:30616"/>
        <dbReference type="ChEBI" id="CHEBI:61977"/>
        <dbReference type="ChEBI" id="CHEBI:456216"/>
        <dbReference type="EC" id="2.7.11.1"/>
    </reaction>
</comment>
<dbReference type="InterPro" id="IPR036572">
    <property type="entry name" value="Doublecortin_dom_sf"/>
</dbReference>
<dbReference type="FunFam" id="1.10.510.10:FF:000066">
    <property type="entry name" value="Serine/threonine-protein kinase DCLK1 isoform 2"/>
    <property type="match status" value="1"/>
</dbReference>
<feature type="region of interest" description="Disordered" evidence="11">
    <location>
        <begin position="430"/>
        <end position="449"/>
    </location>
</feature>
<evidence type="ECO:0000256" key="5">
    <source>
        <dbReference type="ARBA" id="ARBA00022741"/>
    </source>
</evidence>
<dbReference type="PROSITE" id="PS50011">
    <property type="entry name" value="PROTEIN_KINASE_DOM"/>
    <property type="match status" value="1"/>
</dbReference>
<evidence type="ECO:0000256" key="9">
    <source>
        <dbReference type="ARBA" id="ARBA00048679"/>
    </source>
</evidence>
<keyword evidence="6 15" id="KW-0418">Kinase</keyword>
<evidence type="ECO:0000313" key="14">
    <source>
        <dbReference type="Proteomes" id="UP000186698"/>
    </source>
</evidence>
<dbReference type="InterPro" id="IPR000719">
    <property type="entry name" value="Prot_kinase_dom"/>
</dbReference>
<evidence type="ECO:0000256" key="11">
    <source>
        <dbReference type="SAM" id="MobiDB-lite"/>
    </source>
</evidence>